<dbReference type="OrthoDB" id="2989558at2759"/>
<dbReference type="InParanoid" id="A0A0C2S645"/>
<evidence type="ECO:0000259" key="1">
    <source>
        <dbReference type="Pfam" id="PF20236"/>
    </source>
</evidence>
<keyword evidence="3" id="KW-1185">Reference proteome</keyword>
<dbReference type="HOGENOM" id="CLU_101060_0_0_1"/>
<organism evidence="2 3">
    <name type="scientific">Amanita muscaria (strain Koide BX008)</name>
    <dbReference type="NCBI Taxonomy" id="946122"/>
    <lineage>
        <taxon>Eukaryota</taxon>
        <taxon>Fungi</taxon>
        <taxon>Dikarya</taxon>
        <taxon>Basidiomycota</taxon>
        <taxon>Agaricomycotina</taxon>
        <taxon>Agaricomycetes</taxon>
        <taxon>Agaricomycetidae</taxon>
        <taxon>Agaricales</taxon>
        <taxon>Pluteineae</taxon>
        <taxon>Amanitaceae</taxon>
        <taxon>Amanita</taxon>
    </lineage>
</organism>
<feature type="domain" description="DUF6593" evidence="1">
    <location>
        <begin position="10"/>
        <end position="169"/>
    </location>
</feature>
<proteinExistence type="predicted"/>
<dbReference type="STRING" id="946122.A0A0C2S645"/>
<name>A0A0C2S645_AMAMK</name>
<dbReference type="InterPro" id="IPR046528">
    <property type="entry name" value="DUF6593"/>
</dbReference>
<accession>A0A0C2S645</accession>
<protein>
    <recommendedName>
        <fullName evidence="1">DUF6593 domain-containing protein</fullName>
    </recommendedName>
</protein>
<dbReference type="EMBL" id="KN818344">
    <property type="protein sequence ID" value="KIL58220.1"/>
    <property type="molecule type" value="Genomic_DNA"/>
</dbReference>
<sequence length="183" mass="21167">MEAVFDNGTNLLNAHICARHDNSIIYSVTTTFGFWGQKMVTFLKDANPPLGESATVGAINWRERYFEVYAQRRPISEIKRKEPISIQKARYWKWSTDAREYQARFEKNEWQVQLVEEDSKEPVGSFSVSFRPHLIRKAKPPSLKLSRKALERDEVFLILLLIYLEAKRQEGSNFGPLAGTGAW</sequence>
<evidence type="ECO:0000313" key="2">
    <source>
        <dbReference type="EMBL" id="KIL58220.1"/>
    </source>
</evidence>
<evidence type="ECO:0000313" key="3">
    <source>
        <dbReference type="Proteomes" id="UP000054549"/>
    </source>
</evidence>
<reference evidence="2 3" key="1">
    <citation type="submission" date="2014-04" db="EMBL/GenBank/DDBJ databases">
        <title>Evolutionary Origins and Diversification of the Mycorrhizal Mutualists.</title>
        <authorList>
            <consortium name="DOE Joint Genome Institute"/>
            <consortium name="Mycorrhizal Genomics Consortium"/>
            <person name="Kohler A."/>
            <person name="Kuo A."/>
            <person name="Nagy L.G."/>
            <person name="Floudas D."/>
            <person name="Copeland A."/>
            <person name="Barry K.W."/>
            <person name="Cichocki N."/>
            <person name="Veneault-Fourrey C."/>
            <person name="LaButti K."/>
            <person name="Lindquist E.A."/>
            <person name="Lipzen A."/>
            <person name="Lundell T."/>
            <person name="Morin E."/>
            <person name="Murat C."/>
            <person name="Riley R."/>
            <person name="Ohm R."/>
            <person name="Sun H."/>
            <person name="Tunlid A."/>
            <person name="Henrissat B."/>
            <person name="Grigoriev I.V."/>
            <person name="Hibbett D.S."/>
            <person name="Martin F."/>
        </authorList>
    </citation>
    <scope>NUCLEOTIDE SEQUENCE [LARGE SCALE GENOMIC DNA]</scope>
    <source>
        <strain evidence="2 3">Koide BX008</strain>
    </source>
</reference>
<dbReference type="AlphaFoldDB" id="A0A0C2S645"/>
<dbReference type="Pfam" id="PF20236">
    <property type="entry name" value="DUF6593"/>
    <property type="match status" value="1"/>
</dbReference>
<dbReference type="Proteomes" id="UP000054549">
    <property type="component" value="Unassembled WGS sequence"/>
</dbReference>
<gene>
    <name evidence="2" type="ORF">M378DRAFT_86799</name>
</gene>